<dbReference type="PANTHER" id="PTHR30231">
    <property type="entry name" value="DNA POLYMERASE III SUBUNIT EPSILON"/>
    <property type="match status" value="1"/>
</dbReference>
<dbReference type="CDD" id="cd06127">
    <property type="entry name" value="DEDDh"/>
    <property type="match status" value="1"/>
</dbReference>
<accession>A0A385ADV0</accession>
<evidence type="ECO:0000313" key="14">
    <source>
        <dbReference type="Proteomes" id="UP000257607"/>
    </source>
</evidence>
<evidence type="ECO:0000256" key="9">
    <source>
        <dbReference type="ARBA" id="ARBA00022932"/>
    </source>
</evidence>
<dbReference type="GO" id="GO:0004386">
    <property type="term" value="F:helicase activity"/>
    <property type="evidence" value="ECO:0007669"/>
    <property type="project" value="UniProtKB-KW"/>
</dbReference>
<dbReference type="GO" id="GO:0005829">
    <property type="term" value="C:cytosol"/>
    <property type="evidence" value="ECO:0007669"/>
    <property type="project" value="TreeGrafter"/>
</dbReference>
<evidence type="ECO:0000259" key="12">
    <source>
        <dbReference type="PROSITE" id="PS51193"/>
    </source>
</evidence>
<dbReference type="InterPro" id="IPR006555">
    <property type="entry name" value="ATP-dep_Helicase_C"/>
</dbReference>
<dbReference type="SMART" id="SM00491">
    <property type="entry name" value="HELICc2"/>
    <property type="match status" value="1"/>
</dbReference>
<feature type="domain" description="Helicase ATP-binding" evidence="12">
    <location>
        <begin position="250"/>
        <end position="521"/>
    </location>
</feature>
<dbReference type="Pfam" id="PF00929">
    <property type="entry name" value="RNase_T"/>
    <property type="match status" value="1"/>
</dbReference>
<evidence type="ECO:0000256" key="3">
    <source>
        <dbReference type="ARBA" id="ARBA00022705"/>
    </source>
</evidence>
<protein>
    <recommendedName>
        <fullName evidence="10 11">3'-5' exonuclease DinG</fullName>
        <ecNumber evidence="10 11">3.1.-.-</ecNumber>
    </recommendedName>
</protein>
<keyword evidence="9" id="KW-0239">DNA-directed DNA polymerase</keyword>
<dbReference type="InterPro" id="IPR012337">
    <property type="entry name" value="RNaseH-like_sf"/>
</dbReference>
<dbReference type="NCBIfam" id="TIGR01407">
    <property type="entry name" value="dinG_rel"/>
    <property type="match status" value="1"/>
</dbReference>
<keyword evidence="3" id="KW-0235">DNA replication</keyword>
<dbReference type="GO" id="GO:0016818">
    <property type="term" value="F:hydrolase activity, acting on acid anhydrides, in phosphorus-containing anhydrides"/>
    <property type="evidence" value="ECO:0007669"/>
    <property type="project" value="InterPro"/>
</dbReference>
<evidence type="ECO:0000256" key="5">
    <source>
        <dbReference type="ARBA" id="ARBA00022741"/>
    </source>
</evidence>
<dbReference type="Pfam" id="PF13307">
    <property type="entry name" value="Helicase_C_2"/>
    <property type="match status" value="1"/>
</dbReference>
<dbReference type="Gene3D" id="3.30.420.10">
    <property type="entry name" value="Ribonuclease H-like superfamily/Ribonuclease H"/>
    <property type="match status" value="1"/>
</dbReference>
<comment type="function">
    <text evidence="10 11">3'-5' exonuclease.</text>
</comment>
<dbReference type="EMBL" id="CP031003">
    <property type="protein sequence ID" value="AXN35831.1"/>
    <property type="molecule type" value="Genomic_DNA"/>
</dbReference>
<keyword evidence="4 10" id="KW-0540">Nuclease</keyword>
<keyword evidence="7 10" id="KW-0269">Exonuclease</keyword>
<evidence type="ECO:0000256" key="7">
    <source>
        <dbReference type="ARBA" id="ARBA00022839"/>
    </source>
</evidence>
<evidence type="ECO:0000256" key="2">
    <source>
        <dbReference type="ARBA" id="ARBA00022695"/>
    </source>
</evidence>
<dbReference type="HAMAP" id="MF_02206">
    <property type="entry name" value="DinG_exonucl"/>
    <property type="match status" value="1"/>
</dbReference>
<organism evidence="13 14">
    <name type="scientific">Latilactobacillus curvatus</name>
    <name type="common">Lactobacillus curvatus</name>
    <dbReference type="NCBI Taxonomy" id="28038"/>
    <lineage>
        <taxon>Bacteria</taxon>
        <taxon>Bacillati</taxon>
        <taxon>Bacillota</taxon>
        <taxon>Bacilli</taxon>
        <taxon>Lactobacillales</taxon>
        <taxon>Lactobacillaceae</taxon>
        <taxon>Latilactobacillus</taxon>
    </lineage>
</organism>
<feature type="short sequence motif" description="DEAH box" evidence="10">
    <location>
        <begin position="464"/>
        <end position="467"/>
    </location>
</feature>
<dbReference type="InterPro" id="IPR036397">
    <property type="entry name" value="RNaseH_sf"/>
</dbReference>
<dbReference type="GO" id="GO:0008408">
    <property type="term" value="F:3'-5' exonuclease activity"/>
    <property type="evidence" value="ECO:0007669"/>
    <property type="project" value="UniProtKB-UniRule"/>
</dbReference>
<dbReference type="PANTHER" id="PTHR30231:SF41">
    <property type="entry name" value="DNA POLYMERASE III SUBUNIT EPSILON"/>
    <property type="match status" value="1"/>
</dbReference>
<dbReference type="InterPro" id="IPR006054">
    <property type="entry name" value="DnaQ"/>
</dbReference>
<keyword evidence="5 10" id="KW-0547">Nucleotide-binding</keyword>
<dbReference type="Gene3D" id="3.40.50.300">
    <property type="entry name" value="P-loop containing nucleotide triphosphate hydrolases"/>
    <property type="match status" value="2"/>
</dbReference>
<evidence type="ECO:0000256" key="1">
    <source>
        <dbReference type="ARBA" id="ARBA00022679"/>
    </source>
</evidence>
<dbReference type="SMART" id="SM00479">
    <property type="entry name" value="EXOIII"/>
    <property type="match status" value="1"/>
</dbReference>
<dbReference type="EC" id="3.1.-.-" evidence="10 11"/>
<evidence type="ECO:0000256" key="6">
    <source>
        <dbReference type="ARBA" id="ARBA00022801"/>
    </source>
</evidence>
<dbReference type="SUPFAM" id="SSF53098">
    <property type="entry name" value="Ribonuclease H-like"/>
    <property type="match status" value="1"/>
</dbReference>
<dbReference type="GO" id="GO:0003677">
    <property type="term" value="F:DNA binding"/>
    <property type="evidence" value="ECO:0007669"/>
    <property type="project" value="InterPro"/>
</dbReference>
<dbReference type="RefSeq" id="WP_116843588.1">
    <property type="nucleotide sequence ID" value="NZ_CP031003.1"/>
</dbReference>
<reference evidence="13 14" key="1">
    <citation type="submission" date="2018-07" db="EMBL/GenBank/DDBJ databases">
        <title>Lactobacillus curvatus genome sequence.</title>
        <authorList>
            <person name="Prechtl R."/>
        </authorList>
    </citation>
    <scope>NUCLEOTIDE SEQUENCE [LARGE SCALE GENOMIC DNA]</scope>
    <source>
        <strain evidence="13 14">TMW 1.1928</strain>
    </source>
</reference>
<comment type="similarity">
    <text evidence="10 11">Belongs to the helicase family. DinG subfamily. Type 2 sub-subfamily.</text>
</comment>
<dbReference type="InterPro" id="IPR013520">
    <property type="entry name" value="Ribonucl_H"/>
</dbReference>
<dbReference type="NCBIfam" id="TIGR00573">
    <property type="entry name" value="dnaq"/>
    <property type="match status" value="1"/>
</dbReference>
<evidence type="ECO:0000256" key="4">
    <source>
        <dbReference type="ARBA" id="ARBA00022722"/>
    </source>
</evidence>
<evidence type="ECO:0000256" key="11">
    <source>
        <dbReference type="RuleBase" id="RU364106"/>
    </source>
</evidence>
<keyword evidence="8 10" id="KW-0067">ATP-binding</keyword>
<dbReference type="GO" id="GO:0045004">
    <property type="term" value="P:DNA replication proofreading"/>
    <property type="evidence" value="ECO:0007669"/>
    <property type="project" value="TreeGrafter"/>
</dbReference>
<evidence type="ECO:0000256" key="8">
    <source>
        <dbReference type="ARBA" id="ARBA00022840"/>
    </source>
</evidence>
<dbReference type="GO" id="GO:0005524">
    <property type="term" value="F:ATP binding"/>
    <property type="evidence" value="ECO:0007669"/>
    <property type="project" value="UniProtKB-UniRule"/>
</dbReference>
<proteinExistence type="inferred from homology"/>
<sequence>MNQETIYAVVDLETTGTNIKEGDRIIQFGCALIQNGKIIQTISQDVNPLRDVPTKIQHLTHITADQLELAPIFEDLAPTLVELLSGTVFVAHNINFDLPFLNGELERVGQPPLDLPGIDTVELAQIVLPEAPSYRLQDLTQLLAIEHDNPHQADSDALVTAKLFLKLMARLKNLPLVTLERLSALGAGLLRQTGDFFTAVAEQMHAQSRPLPNDLLIRENIALRKPAEESFEIYPGSNFAADYPVEEADKKRLLKPHLKWRKAQAAMMDMIHDNFESEAPEPLLIEAATGLGKTIGYLLPYSYRMTPEHKLVVATSTTLLQDQILTQARPLLEKLVGRQINAEIVKSPRHYLDLHRFELSLRLPHKNRMVRLLQMKILVWLTQTTTGDLDELNLTSYQTPFFNNVQHRGLTSLQPQAPFYQDDFLRRLHKRQQQAELLVTNHAYLAEHANDHQTWGARPYLVLDEAQNMIFNVQKIAQQDWSLSRWQLWSQKGLQYTDPEQANNNLARLFPKKSPQARSLRLVHKNLTKLGRTISDLETYLTTAFELPQPEAHQAFSERYLNPDEVVQFVTACHNQFDQLNRQLLTIQDHFLALRYWLEQRLEQYTEGDLGIWQSFENEINLLLADVEAYQRFEQLFIATKPQEQHALMIQMTQPKQPSQLPQFKLQWQLLSAGPQMQQILAHFEPVTLTGATLAVNGHFDYLKRELGFTEAQPLATKKLRSPFRFKQQARFFIAEDGPSQKNLAPNEYHHAVAEQLLTLLVGNPHQALVLFNSNQALEQVYYALGRAGLSLDREILAQGITGSAEKITKRFMLGHDSILLATSSFIAGVDFPESALELVVLVQLPFDAPNALQTRIRYAQLSAQGINPFKAEALPKATIKLRQAFGRLIRTPNDRGVFICLDPRLLSTQYGQQMRRALPTSLPQKAASVKIIRELTDLFWLNSH</sequence>
<dbReference type="Pfam" id="PF00270">
    <property type="entry name" value="DEAD"/>
    <property type="match status" value="1"/>
</dbReference>
<dbReference type="InterPro" id="IPR006310">
    <property type="entry name" value="DinG"/>
</dbReference>
<gene>
    <name evidence="10 11" type="primary">dinG</name>
    <name evidence="13" type="ORF">DT351_05435</name>
</gene>
<evidence type="ECO:0000256" key="10">
    <source>
        <dbReference type="HAMAP-Rule" id="MF_02206"/>
    </source>
</evidence>
<keyword evidence="13" id="KW-0347">Helicase</keyword>
<dbReference type="SUPFAM" id="SSF52540">
    <property type="entry name" value="P-loop containing nucleoside triphosphate hydrolases"/>
    <property type="match status" value="2"/>
</dbReference>
<keyword evidence="6 10" id="KW-0378">Hydrolase</keyword>
<dbReference type="PROSITE" id="PS51193">
    <property type="entry name" value="HELICASE_ATP_BIND_2"/>
    <property type="match status" value="1"/>
</dbReference>
<keyword evidence="1" id="KW-0808">Transferase</keyword>
<dbReference type="AlphaFoldDB" id="A0A385ADV0"/>
<evidence type="ECO:0000313" key="13">
    <source>
        <dbReference type="EMBL" id="AXN35831.1"/>
    </source>
</evidence>
<dbReference type="InterPro" id="IPR014013">
    <property type="entry name" value="Helic_SF1/SF2_ATP-bd_DinG/Rad3"/>
</dbReference>
<dbReference type="InterPro" id="IPR027417">
    <property type="entry name" value="P-loop_NTPase"/>
</dbReference>
<keyword evidence="2" id="KW-0548">Nucleotidyltransferase</keyword>
<dbReference type="GO" id="GO:0003887">
    <property type="term" value="F:DNA-directed DNA polymerase activity"/>
    <property type="evidence" value="ECO:0007669"/>
    <property type="project" value="UniProtKB-KW"/>
</dbReference>
<feature type="binding site" evidence="10">
    <location>
        <begin position="287"/>
        <end position="294"/>
    </location>
    <ligand>
        <name>ATP</name>
        <dbReference type="ChEBI" id="CHEBI:30616"/>
    </ligand>
</feature>
<dbReference type="InterPro" id="IPR011545">
    <property type="entry name" value="DEAD/DEAH_box_helicase_dom"/>
</dbReference>
<name>A0A385ADV0_LATCU</name>
<dbReference type="Proteomes" id="UP000257607">
    <property type="component" value="Chromosome"/>
</dbReference>
<dbReference type="FunFam" id="3.30.420.10:FF:000045">
    <property type="entry name" value="3'-5' exonuclease DinG"/>
    <property type="match status" value="1"/>
</dbReference>